<sequence>MTKQEFIALLTQALKEESYETVVQSVSYYEEMIDDLMENGYSEKEAIHKLGKLEDIVAQMKESDEIIEMKPIQKSHSIVLIIALVLTFPLWGSLLATFLILLLCAYMCIWLIPFVAIILTVMGVICFIIGIFGTFPLFVKSMALGITQLGVSAIFGGIGMLGIWLTMKTYHVITQKSIQLAKWTKNIFILMLRKVGYVC</sequence>
<evidence type="ECO:0000313" key="3">
    <source>
        <dbReference type="Proteomes" id="UP001060112"/>
    </source>
</evidence>
<keyword evidence="1" id="KW-0472">Membrane</keyword>
<dbReference type="RefSeq" id="WP_290139026.1">
    <property type="nucleotide sequence ID" value="NZ_CP101620.1"/>
</dbReference>
<keyword evidence="3" id="KW-1185">Reference proteome</keyword>
<feature type="transmembrane region" description="Helical" evidence="1">
    <location>
        <begin position="144"/>
        <end position="167"/>
    </location>
</feature>
<organism evidence="2 3">
    <name type="scientific">Allocoprobacillus halotolerans</name>
    <dbReference type="NCBI Taxonomy" id="2944914"/>
    <lineage>
        <taxon>Bacteria</taxon>
        <taxon>Bacillati</taxon>
        <taxon>Bacillota</taxon>
        <taxon>Erysipelotrichia</taxon>
        <taxon>Erysipelotrichales</taxon>
        <taxon>Erysipelotrichaceae</taxon>
        <taxon>Allocoprobacillus</taxon>
    </lineage>
</organism>
<feature type="transmembrane region" description="Helical" evidence="1">
    <location>
        <begin position="78"/>
        <end position="103"/>
    </location>
</feature>
<keyword evidence="1" id="KW-0812">Transmembrane</keyword>
<dbReference type="Proteomes" id="UP001060112">
    <property type="component" value="Chromosome"/>
</dbReference>
<dbReference type="EMBL" id="CP101620">
    <property type="protein sequence ID" value="UTY38602.1"/>
    <property type="molecule type" value="Genomic_DNA"/>
</dbReference>
<proteinExistence type="predicted"/>
<evidence type="ECO:0000313" key="2">
    <source>
        <dbReference type="EMBL" id="UTY38602.1"/>
    </source>
</evidence>
<name>A0ABY5I1G1_9FIRM</name>
<evidence type="ECO:0000256" key="1">
    <source>
        <dbReference type="SAM" id="Phobius"/>
    </source>
</evidence>
<protein>
    <submittedName>
        <fullName evidence="2">DUF1700 domain-containing protein</fullName>
    </submittedName>
</protein>
<reference evidence="2" key="1">
    <citation type="submission" date="2022-07" db="EMBL/GenBank/DDBJ databases">
        <title>Faecal culturing of patients with breast cancer.</title>
        <authorList>
            <person name="Teng N.M.Y."/>
            <person name="Kiu R."/>
            <person name="Evans R."/>
            <person name="Baker D.J."/>
            <person name="Zenner C."/>
            <person name="Robinson S.D."/>
            <person name="Hall L.J."/>
        </authorList>
    </citation>
    <scope>NUCLEOTIDE SEQUENCE</scope>
    <source>
        <strain evidence="2">LH1062</strain>
    </source>
</reference>
<dbReference type="Pfam" id="PF22564">
    <property type="entry name" value="HAAS"/>
    <property type="match status" value="1"/>
</dbReference>
<keyword evidence="1" id="KW-1133">Transmembrane helix</keyword>
<accession>A0ABY5I1G1</accession>
<feature type="transmembrane region" description="Helical" evidence="1">
    <location>
        <begin position="109"/>
        <end position="132"/>
    </location>
</feature>
<gene>
    <name evidence="2" type="ORF">NMU03_13365</name>
</gene>